<feature type="active site" description="Proton donor" evidence="10 12">
    <location>
        <position position="672"/>
    </location>
</feature>
<dbReference type="Gene3D" id="3.20.20.360">
    <property type="entry name" value="Malate synthase, domain 3"/>
    <property type="match status" value="2"/>
</dbReference>
<evidence type="ECO:0000259" key="16">
    <source>
        <dbReference type="Pfam" id="PF20658"/>
    </source>
</evidence>
<feature type="binding site" evidence="10">
    <location>
        <position position="318"/>
    </location>
    <ligand>
        <name>acetyl-CoA</name>
        <dbReference type="ChEBI" id="CHEBI:57288"/>
    </ligand>
</feature>
<dbReference type="NCBIfam" id="TIGR01345">
    <property type="entry name" value="malate_syn_G"/>
    <property type="match status" value="1"/>
</dbReference>
<evidence type="ECO:0000259" key="14">
    <source>
        <dbReference type="Pfam" id="PF01274"/>
    </source>
</evidence>
<dbReference type="InterPro" id="IPR011076">
    <property type="entry name" value="Malate_synth_sf"/>
</dbReference>
<evidence type="ECO:0000256" key="9">
    <source>
        <dbReference type="ARBA" id="ARBA00047918"/>
    </source>
</evidence>
<dbReference type="InterPro" id="IPR048355">
    <property type="entry name" value="MS_C"/>
</dbReference>
<evidence type="ECO:0000256" key="13">
    <source>
        <dbReference type="RuleBase" id="RU003572"/>
    </source>
</evidence>
<protein>
    <recommendedName>
        <fullName evidence="10 11">Malate synthase G</fullName>
        <ecNumber evidence="10 11">2.3.3.9</ecNumber>
    </recommendedName>
</protein>
<keyword evidence="4 10" id="KW-0816">Tricarboxylic acid cycle</keyword>
<gene>
    <name evidence="10" type="primary">glcB</name>
    <name evidence="18" type="ORF">FVP60_10975</name>
</gene>
<comment type="subunit">
    <text evidence="10">Monomer.</text>
</comment>
<dbReference type="GO" id="GO:0006097">
    <property type="term" value="P:glyoxylate cycle"/>
    <property type="evidence" value="ECO:0007669"/>
    <property type="project" value="UniProtKB-UniRule"/>
</dbReference>
<comment type="cofactor">
    <cofactor evidence="1 10">
        <name>Mg(2+)</name>
        <dbReference type="ChEBI" id="CHEBI:18420"/>
    </cofactor>
</comment>
<dbReference type="AlphaFoldDB" id="A0A5C8HKR4"/>
<dbReference type="OrthoDB" id="9762054at2"/>
<organism evidence="18 19">
    <name type="scientific">Microbacterium mitrae</name>
    <dbReference type="NCBI Taxonomy" id="664640"/>
    <lineage>
        <taxon>Bacteria</taxon>
        <taxon>Bacillati</taxon>
        <taxon>Actinomycetota</taxon>
        <taxon>Actinomycetes</taxon>
        <taxon>Micrococcales</taxon>
        <taxon>Microbacteriaceae</taxon>
        <taxon>Microbacterium</taxon>
    </lineage>
</organism>
<evidence type="ECO:0000256" key="1">
    <source>
        <dbReference type="ARBA" id="ARBA00001946"/>
    </source>
</evidence>
<evidence type="ECO:0000259" key="15">
    <source>
        <dbReference type="Pfam" id="PF20656"/>
    </source>
</evidence>
<keyword evidence="7 10" id="KW-0460">Magnesium</keyword>
<keyword evidence="18" id="KW-0012">Acyltransferase</keyword>
<dbReference type="GO" id="GO:0006099">
    <property type="term" value="P:tricarboxylic acid cycle"/>
    <property type="evidence" value="ECO:0007669"/>
    <property type="project" value="UniProtKB-KW"/>
</dbReference>
<feature type="binding site" evidence="10">
    <location>
        <position position="474"/>
    </location>
    <ligand>
        <name>glyoxylate</name>
        <dbReference type="ChEBI" id="CHEBI:36655"/>
    </ligand>
</feature>
<feature type="binding site" evidence="10">
    <location>
        <position position="502"/>
    </location>
    <ligand>
        <name>Mg(2+)</name>
        <dbReference type="ChEBI" id="CHEBI:18420"/>
    </ligand>
</feature>
<dbReference type="SUPFAM" id="SSF51645">
    <property type="entry name" value="Malate synthase G"/>
    <property type="match status" value="1"/>
</dbReference>
<evidence type="ECO:0000256" key="7">
    <source>
        <dbReference type="ARBA" id="ARBA00022842"/>
    </source>
</evidence>
<evidence type="ECO:0000256" key="5">
    <source>
        <dbReference type="ARBA" id="ARBA00022679"/>
    </source>
</evidence>
<dbReference type="GO" id="GO:0009436">
    <property type="term" value="P:glyoxylate catabolic process"/>
    <property type="evidence" value="ECO:0007669"/>
    <property type="project" value="TreeGrafter"/>
</dbReference>
<feature type="domain" description="Malate synthase TIM barrel" evidence="14">
    <location>
        <begin position="378"/>
        <end position="605"/>
    </location>
</feature>
<dbReference type="Pfam" id="PF20658">
    <property type="entry name" value="MSG_insertion"/>
    <property type="match status" value="1"/>
</dbReference>
<dbReference type="GO" id="GO:0004474">
    <property type="term" value="F:malate synthase activity"/>
    <property type="evidence" value="ECO:0007669"/>
    <property type="project" value="UniProtKB-UniRule"/>
</dbReference>
<comment type="caution">
    <text evidence="10">Lacks conserved residue(s) required for the propagation of feature annotation.</text>
</comment>
<feature type="binding site" evidence="10">
    <location>
        <position position="160"/>
    </location>
    <ligand>
        <name>acetyl-CoA</name>
        <dbReference type="ChEBI" id="CHEBI:57288"/>
    </ligand>
</feature>
<dbReference type="Pfam" id="PF20656">
    <property type="entry name" value="MS_N"/>
    <property type="match status" value="1"/>
</dbReference>
<keyword evidence="19" id="KW-1185">Reference proteome</keyword>
<dbReference type="EC" id="2.3.3.9" evidence="10 11"/>
<accession>A0A5C8HKR4</accession>
<evidence type="ECO:0000256" key="8">
    <source>
        <dbReference type="ARBA" id="ARBA00023097"/>
    </source>
</evidence>
<dbReference type="NCBIfam" id="NF002825">
    <property type="entry name" value="PRK02999.1"/>
    <property type="match status" value="1"/>
</dbReference>
<keyword evidence="6 10" id="KW-0479">Metal-binding</keyword>
<dbReference type="Proteomes" id="UP000321196">
    <property type="component" value="Unassembled WGS sequence"/>
</dbReference>
<feature type="binding site" evidence="10">
    <location>
        <begin position="499"/>
        <end position="502"/>
    </location>
    <ligand>
        <name>glyoxylate</name>
        <dbReference type="ChEBI" id="CHEBI:36655"/>
    </ligand>
</feature>
<dbReference type="InterPro" id="IPR048357">
    <property type="entry name" value="MSG_insertion"/>
</dbReference>
<proteinExistence type="inferred from homology"/>
<feature type="binding site" evidence="10">
    <location>
        <begin position="167"/>
        <end position="168"/>
    </location>
    <ligand>
        <name>acetyl-CoA</name>
        <dbReference type="ChEBI" id="CHEBI:57288"/>
    </ligand>
</feature>
<feature type="domain" description="Malate synthase C-terminal" evidence="17">
    <location>
        <begin position="632"/>
        <end position="713"/>
    </location>
</feature>
<dbReference type="InterPro" id="IPR046363">
    <property type="entry name" value="MS_N_TIM-barrel_dom"/>
</dbReference>
<evidence type="ECO:0000256" key="4">
    <source>
        <dbReference type="ARBA" id="ARBA00022532"/>
    </source>
</evidence>
<dbReference type="InterPro" id="IPR006253">
    <property type="entry name" value="Malate_synthG"/>
</dbReference>
<feature type="binding site" evidence="10">
    <location>
        <position position="474"/>
    </location>
    <ligand>
        <name>Mg(2+)</name>
        <dbReference type="ChEBI" id="CHEBI:18420"/>
    </ligand>
</feature>
<dbReference type="EMBL" id="VRSW01000004">
    <property type="protein sequence ID" value="TXK03405.1"/>
    <property type="molecule type" value="Genomic_DNA"/>
</dbReference>
<feature type="domain" description="Malate synthase G alpha-beta insertion" evidence="16">
    <location>
        <begin position="202"/>
        <end position="277"/>
    </location>
</feature>
<dbReference type="Pfam" id="PF01274">
    <property type="entry name" value="MS_TIM-barrel"/>
    <property type="match status" value="1"/>
</dbReference>
<evidence type="ECO:0000256" key="10">
    <source>
        <dbReference type="HAMAP-Rule" id="MF_00641"/>
    </source>
</evidence>
<feature type="binding site" evidence="10">
    <location>
        <position position="355"/>
    </location>
    <ligand>
        <name>acetyl-CoA</name>
        <dbReference type="ChEBI" id="CHEBI:57288"/>
    </ligand>
</feature>
<evidence type="ECO:0000259" key="17">
    <source>
        <dbReference type="Pfam" id="PF20659"/>
    </source>
</evidence>
<dbReference type="GO" id="GO:0000287">
    <property type="term" value="F:magnesium ion binding"/>
    <property type="evidence" value="ECO:0007669"/>
    <property type="project" value="TreeGrafter"/>
</dbReference>
<keyword evidence="3 10" id="KW-0963">Cytoplasm</keyword>
<feature type="domain" description="Malate synthase N-terminal" evidence="15">
    <location>
        <begin position="70"/>
        <end position="120"/>
    </location>
</feature>
<comment type="function">
    <text evidence="10">Involved in the glycolate utilization. Catalyzes the condensation and subsequent hydrolysis of acetyl-coenzyme A (acetyl-CoA) and glyoxylate to form malate and CoA.</text>
</comment>
<feature type="modified residue" description="Cysteine sulfenic acid (-SOH)" evidence="10">
    <location>
        <position position="658"/>
    </location>
</feature>
<comment type="catalytic activity">
    <reaction evidence="9 10 13">
        <text>glyoxylate + acetyl-CoA + H2O = (S)-malate + CoA + H(+)</text>
        <dbReference type="Rhea" id="RHEA:18181"/>
        <dbReference type="ChEBI" id="CHEBI:15377"/>
        <dbReference type="ChEBI" id="CHEBI:15378"/>
        <dbReference type="ChEBI" id="CHEBI:15589"/>
        <dbReference type="ChEBI" id="CHEBI:36655"/>
        <dbReference type="ChEBI" id="CHEBI:57287"/>
        <dbReference type="ChEBI" id="CHEBI:57288"/>
        <dbReference type="EC" id="2.3.3.9"/>
    </reaction>
</comment>
<evidence type="ECO:0000256" key="3">
    <source>
        <dbReference type="ARBA" id="ARBA00022490"/>
    </source>
</evidence>
<evidence type="ECO:0000256" key="6">
    <source>
        <dbReference type="ARBA" id="ARBA00022723"/>
    </source>
</evidence>
<reference evidence="18 19" key="1">
    <citation type="submission" date="2019-08" db="EMBL/GenBank/DDBJ databases">
        <authorList>
            <person name="Dong K."/>
        </authorList>
    </citation>
    <scope>NUCLEOTIDE SEQUENCE [LARGE SCALE GENOMIC DNA]</scope>
    <source>
        <strain evidence="18 19">M4-8</strain>
    </source>
</reference>
<dbReference type="InterPro" id="IPR044856">
    <property type="entry name" value="Malate_synth_C_sf"/>
</dbReference>
<evidence type="ECO:0000256" key="12">
    <source>
        <dbReference type="PIRSR" id="PIRSR601465-50"/>
    </source>
</evidence>
<dbReference type="InterPro" id="IPR048356">
    <property type="entry name" value="MS_N"/>
</dbReference>
<feature type="binding site" evidence="10">
    <location>
        <position position="583"/>
    </location>
    <ligand>
        <name>acetyl-CoA</name>
        <dbReference type="ChEBI" id="CHEBI:57288"/>
    </ligand>
</feature>
<dbReference type="InterPro" id="IPR001465">
    <property type="entry name" value="Malate_synthase_TIM"/>
</dbReference>
<keyword evidence="5 10" id="KW-0808">Transferase</keyword>
<evidence type="ECO:0000256" key="11">
    <source>
        <dbReference type="NCBIfam" id="TIGR01345"/>
    </source>
</evidence>
<dbReference type="Pfam" id="PF20659">
    <property type="entry name" value="MS_C"/>
    <property type="match status" value="1"/>
</dbReference>
<comment type="pathway">
    <text evidence="10 13">Carbohydrate metabolism; glyoxylate cycle; (S)-malate from isocitrate: step 2/2.</text>
</comment>
<keyword evidence="8 10" id="KW-0558">Oxidation</keyword>
<comment type="similarity">
    <text evidence="10 13">Belongs to the malate synthase family. GlcB subfamily.</text>
</comment>
<keyword evidence="2 10" id="KW-0329">Glyoxylate bypass</keyword>
<evidence type="ECO:0000313" key="19">
    <source>
        <dbReference type="Proteomes" id="UP000321196"/>
    </source>
</evidence>
<comment type="caution">
    <text evidence="18">The sequence shown here is derived from an EMBL/GenBank/DDBJ whole genome shotgun (WGS) entry which is preliminary data.</text>
</comment>
<dbReference type="UniPathway" id="UPA00703">
    <property type="reaction ID" value="UER00720"/>
</dbReference>
<dbReference type="HAMAP" id="MF_00641">
    <property type="entry name" value="Malate_synth_G"/>
    <property type="match status" value="1"/>
</dbReference>
<evidence type="ECO:0000313" key="18">
    <source>
        <dbReference type="EMBL" id="TXK03405.1"/>
    </source>
</evidence>
<feature type="active site" description="Proton acceptor" evidence="10 12">
    <location>
        <position position="382"/>
    </location>
</feature>
<name>A0A5C8HKR4_9MICO</name>
<feature type="binding site" evidence="10">
    <location>
        <position position="382"/>
    </location>
    <ligand>
        <name>glyoxylate</name>
        <dbReference type="ChEBI" id="CHEBI:36655"/>
    </ligand>
</feature>
<dbReference type="PANTHER" id="PTHR42739:SF1">
    <property type="entry name" value="MALATE SYNTHASE G"/>
    <property type="match status" value="1"/>
</dbReference>
<dbReference type="GO" id="GO:0005829">
    <property type="term" value="C:cytosol"/>
    <property type="evidence" value="ECO:0007669"/>
    <property type="project" value="TreeGrafter"/>
</dbReference>
<evidence type="ECO:0000256" key="2">
    <source>
        <dbReference type="ARBA" id="ARBA00022435"/>
    </source>
</evidence>
<sequence length="764" mass="81813">MKLTLRFVEDSVPWSARRRWPFAGAAQDVVRRSRAVTESLTAESRTEYLTRADLAVAREIADFAESTLATFGLDADDFWAGVAAIIRDLTPRNEELLAKRDTLQQQIDDYHRANPGQPDAEAYREFLTRIGYLVAPPEHVAISTTNVDPEIATTAGPQLVVPLLNARFALNAANARWGSLYDALYGTDAIAQEGDLAPGATYNVVRGAAVISRGRALLDQAAPLAQGSHADARSYTVDATGALVVQVADGTTGLADAAAFVGYAGSPSAPSAVLLKHNGLHLEIVIDRAGTIGSTDRAGVQDIVVESAITTIIDLEDSVAAVDAEDKALGYRNWRGLMDGTLSESITKGGQTITRVMAADRTFVTPAGAALTLPGRSVLFIRNVGHLMRTDAVLDAQGEPVFEGVLDAIMTVLGSLPDLRGERAGANSRTGSVYIVKPKMHGPEEAAFAASLFGRVEELLGLDANTIKIGIMDEERRTSANLAACIAAASDRVVFINTGFLDRTGDEIHTSIHAGIFPPKSVIRSRPFMQTYENRNVAIGLDAGLDGRAQIGKGMWAMPDLMHDMIEQKIGHVRSGASTAWVPSPTAATLHALHYHQIDAFAQRDGIVFDPASLEQLLMVPLAVDEELTAEIVATELDNNVQSILGYVVRWIDQGVGCSKVPDINGVALMEDRATLRISSQLLANWLAHGVITEADVDASLRRLAPVVDEQNAGDAAYEALLVCDEPGIAFAAARRLIIEGAAQPNGYTEPILHEMRKVKKSRG</sequence>
<dbReference type="Gene3D" id="1.20.1220.12">
    <property type="entry name" value="Malate synthase, domain III"/>
    <property type="match status" value="1"/>
</dbReference>
<comment type="subcellular location">
    <subcellularLocation>
        <location evidence="10 13">Cytoplasm</location>
    </subcellularLocation>
</comment>
<dbReference type="PANTHER" id="PTHR42739">
    <property type="entry name" value="MALATE SYNTHASE G"/>
    <property type="match status" value="1"/>
</dbReference>